<feature type="compositionally biased region" description="Low complexity" evidence="1">
    <location>
        <begin position="175"/>
        <end position="191"/>
    </location>
</feature>
<dbReference type="OrthoDB" id="3557758at2759"/>
<keyword evidence="3" id="KW-1185">Reference proteome</keyword>
<feature type="region of interest" description="Disordered" evidence="1">
    <location>
        <begin position="357"/>
        <end position="381"/>
    </location>
</feature>
<evidence type="ECO:0000313" key="3">
    <source>
        <dbReference type="Proteomes" id="UP000250266"/>
    </source>
</evidence>
<feature type="compositionally biased region" description="Polar residues" evidence="1">
    <location>
        <begin position="322"/>
        <end position="345"/>
    </location>
</feature>
<feature type="region of interest" description="Disordered" evidence="1">
    <location>
        <begin position="1"/>
        <end position="191"/>
    </location>
</feature>
<evidence type="ECO:0000313" key="2">
    <source>
        <dbReference type="EMBL" id="OCK86297.1"/>
    </source>
</evidence>
<accession>A0A8E2JL10</accession>
<dbReference type="AlphaFoldDB" id="A0A8E2JL10"/>
<feature type="region of interest" description="Disordered" evidence="1">
    <location>
        <begin position="321"/>
        <end position="345"/>
    </location>
</feature>
<name>A0A8E2JL10_9PEZI</name>
<reference evidence="2 3" key="1">
    <citation type="journal article" date="2016" name="Nat. Commun.">
        <title>Ectomycorrhizal ecology is imprinted in the genome of the dominant symbiotic fungus Cenococcum geophilum.</title>
        <authorList>
            <consortium name="DOE Joint Genome Institute"/>
            <person name="Peter M."/>
            <person name="Kohler A."/>
            <person name="Ohm R.A."/>
            <person name="Kuo A."/>
            <person name="Krutzmann J."/>
            <person name="Morin E."/>
            <person name="Arend M."/>
            <person name="Barry K.W."/>
            <person name="Binder M."/>
            <person name="Choi C."/>
            <person name="Clum A."/>
            <person name="Copeland A."/>
            <person name="Grisel N."/>
            <person name="Haridas S."/>
            <person name="Kipfer T."/>
            <person name="LaButti K."/>
            <person name="Lindquist E."/>
            <person name="Lipzen A."/>
            <person name="Maire R."/>
            <person name="Meier B."/>
            <person name="Mihaltcheva S."/>
            <person name="Molinier V."/>
            <person name="Murat C."/>
            <person name="Poggeler S."/>
            <person name="Quandt C.A."/>
            <person name="Sperisen C."/>
            <person name="Tritt A."/>
            <person name="Tisserant E."/>
            <person name="Crous P.W."/>
            <person name="Henrissat B."/>
            <person name="Nehls U."/>
            <person name="Egli S."/>
            <person name="Spatafora J.W."/>
            <person name="Grigoriev I.V."/>
            <person name="Martin F.M."/>
        </authorList>
    </citation>
    <scope>NUCLEOTIDE SEQUENCE [LARGE SCALE GENOMIC DNA]</scope>
    <source>
        <strain evidence="2 3">CBS 459.81</strain>
    </source>
</reference>
<feature type="region of interest" description="Disordered" evidence="1">
    <location>
        <begin position="510"/>
        <end position="529"/>
    </location>
</feature>
<feature type="compositionally biased region" description="Polar residues" evidence="1">
    <location>
        <begin position="88"/>
        <end position="127"/>
    </location>
</feature>
<feature type="compositionally biased region" description="Pro residues" evidence="1">
    <location>
        <begin position="361"/>
        <end position="378"/>
    </location>
</feature>
<dbReference type="EMBL" id="KV744806">
    <property type="protein sequence ID" value="OCK86297.1"/>
    <property type="molecule type" value="Genomic_DNA"/>
</dbReference>
<evidence type="ECO:0000256" key="1">
    <source>
        <dbReference type="SAM" id="MobiDB-lite"/>
    </source>
</evidence>
<feature type="compositionally biased region" description="Polar residues" evidence="1">
    <location>
        <begin position="146"/>
        <end position="174"/>
    </location>
</feature>
<gene>
    <name evidence="2" type="ORF">K432DRAFT_455082</name>
</gene>
<dbReference type="Proteomes" id="UP000250266">
    <property type="component" value="Unassembled WGS sequence"/>
</dbReference>
<proteinExistence type="predicted"/>
<feature type="compositionally biased region" description="Low complexity" evidence="1">
    <location>
        <begin position="63"/>
        <end position="76"/>
    </location>
</feature>
<feature type="region of interest" description="Disordered" evidence="1">
    <location>
        <begin position="278"/>
        <end position="305"/>
    </location>
</feature>
<organism evidence="2 3">
    <name type="scientific">Lepidopterella palustris CBS 459.81</name>
    <dbReference type="NCBI Taxonomy" id="1314670"/>
    <lineage>
        <taxon>Eukaryota</taxon>
        <taxon>Fungi</taxon>
        <taxon>Dikarya</taxon>
        <taxon>Ascomycota</taxon>
        <taxon>Pezizomycotina</taxon>
        <taxon>Dothideomycetes</taxon>
        <taxon>Pleosporomycetidae</taxon>
        <taxon>Mytilinidiales</taxon>
        <taxon>Argynnaceae</taxon>
        <taxon>Lepidopterella</taxon>
    </lineage>
</organism>
<protein>
    <submittedName>
        <fullName evidence="2">Uncharacterized protein</fullName>
    </submittedName>
</protein>
<sequence length="561" mass="61559">MNSAHLSTSHKQKFEQIRAQWEAAQPSKPQQASRMPGRKARPSEAPQPLDSDNDGQNRKLRRFSSIASFMSPPSSFVSKAFSRRKQPRNSAAGSASMTALLSVGETQGLLSPSRQSSEYSSLSPTKRSPSKFDPVKAESEWLLTPKTLSRSQTMSNIPVPTKSCASSGAHSITQSRSSTSLPRSPRSRIPTPMRNAKHVAAGRAFARTSDSPSQTSQRSHMTPNLLVGVKKPMPTFMVPRKAIYKERPLGTPTVTKTYHKENVGRPSKLEGYYQLEDRTTRRDTRSLAANEGRQSMGPKAKGKQPVRSVPLLAEITKKNTNERAQTPVTVKRYQQPSKSMTKLPSLSSVHEITQVKLMGPRNPPTPPQPRTPGAPPVPNLDIIAIKNKGNSSLAIRKKSHQGPLSDGGTPSQASSRLVREVRSLSNLVPSVPRIPTKYGTPLRKKPLSPNPTLYITPLVTTPKDHHNYAEPANTALGRQVSQVSPESYWCGRFMRLSDLHRNADFGTALRPIDSASSSEGGDSSDEKRDHSVFKELSELCVTTEAKESLRVGYCPTLSKEI</sequence>